<comment type="caution">
    <text evidence="1">The sequence shown here is derived from an EMBL/GenBank/DDBJ whole genome shotgun (WGS) entry which is preliminary data.</text>
</comment>
<dbReference type="PIRSF" id="PIRSF028103">
    <property type="entry name" value="GcvR"/>
    <property type="match status" value="1"/>
</dbReference>
<reference evidence="1 2" key="1">
    <citation type="submission" date="2020-08" db="EMBL/GenBank/DDBJ databases">
        <title>Acidobacteriota in marine sediments use diverse sulfur dissimilation pathways.</title>
        <authorList>
            <person name="Wasmund K."/>
        </authorList>
    </citation>
    <scope>NUCLEOTIDE SEQUENCE [LARGE SCALE GENOMIC DNA]</scope>
    <source>
        <strain evidence="1">MAG AM3-A</strain>
    </source>
</reference>
<accession>A0A8J7C3H0</accession>
<dbReference type="PANTHER" id="PTHR34875">
    <property type="entry name" value="UPF0237 PROTEIN MJ1558"/>
    <property type="match status" value="1"/>
</dbReference>
<dbReference type="CDD" id="cd04869">
    <property type="entry name" value="ACT_GcvR_2"/>
    <property type="match status" value="1"/>
</dbReference>
<dbReference type="Gene3D" id="3.30.70.260">
    <property type="match status" value="2"/>
</dbReference>
<dbReference type="InterPro" id="IPR050990">
    <property type="entry name" value="UPF0237/GcvR_regulator"/>
</dbReference>
<dbReference type="AlphaFoldDB" id="A0A8J7C3H0"/>
<name>A0A8J7C3H0_9BACT</name>
<dbReference type="GO" id="GO:0006355">
    <property type="term" value="P:regulation of DNA-templated transcription"/>
    <property type="evidence" value="ECO:0007669"/>
    <property type="project" value="InterPro"/>
</dbReference>
<dbReference type="Proteomes" id="UP000598633">
    <property type="component" value="Unassembled WGS sequence"/>
</dbReference>
<gene>
    <name evidence="1" type="ORF">IFJ97_05585</name>
</gene>
<dbReference type="InterPro" id="IPR045865">
    <property type="entry name" value="ACT-like_dom_sf"/>
</dbReference>
<evidence type="ECO:0000313" key="2">
    <source>
        <dbReference type="Proteomes" id="UP000598633"/>
    </source>
</evidence>
<dbReference type="PANTHER" id="PTHR34875:SF6">
    <property type="entry name" value="UPF0237 PROTEIN MJ1558"/>
    <property type="match status" value="1"/>
</dbReference>
<organism evidence="1 2">
    <name type="scientific">Candidatus Sulfomarinibacter kjeldsenii</name>
    <dbReference type="NCBI Taxonomy" id="2885994"/>
    <lineage>
        <taxon>Bacteria</taxon>
        <taxon>Pseudomonadati</taxon>
        <taxon>Acidobacteriota</taxon>
        <taxon>Thermoanaerobaculia</taxon>
        <taxon>Thermoanaerobaculales</taxon>
        <taxon>Candidatus Sulfomarinibacteraceae</taxon>
        <taxon>Candidatus Sulfomarinibacter</taxon>
    </lineage>
</organism>
<dbReference type="EMBL" id="JACXWA010000092">
    <property type="protein sequence ID" value="MBD3870815.1"/>
    <property type="molecule type" value="Genomic_DNA"/>
</dbReference>
<evidence type="ECO:0000313" key="1">
    <source>
        <dbReference type="EMBL" id="MBD3870815.1"/>
    </source>
</evidence>
<dbReference type="Pfam" id="PF13740">
    <property type="entry name" value="ACT_6"/>
    <property type="match status" value="2"/>
</dbReference>
<dbReference type="InterPro" id="IPR016867">
    <property type="entry name" value="GcvR"/>
</dbReference>
<proteinExistence type="predicted"/>
<sequence>MRKQLVLTASGRDCVGIVEQMTELLLQFDGNVESSRMMRLGGDFAMLMCVTAPEERIEELREALSEFQFASFDVYTRLSEVSEPEGTSAIPCAITVLGADHMGIIHQISRYLAEQGLNLETVTTEVVAAPMSGSPLFTMSAVVKVPPQLEVGDLREALEFIGDEMGVDTKVFAHVDEE</sequence>
<dbReference type="SUPFAM" id="SSF55021">
    <property type="entry name" value="ACT-like"/>
    <property type="match status" value="2"/>
</dbReference>
<protein>
    <submittedName>
        <fullName evidence="1">Transcriptional regulator</fullName>
    </submittedName>
</protein>